<evidence type="ECO:0000256" key="13">
    <source>
        <dbReference type="ARBA" id="ARBA00047709"/>
    </source>
</evidence>
<accession>A0A0E3JZ44</accession>
<reference evidence="17 18" key="1">
    <citation type="journal article" date="2015" name="J. Biotechnol.">
        <title>Complete genome sequence of a malodorant-producing acetogen, Clostridium scatologenes ATCC 25775(T).</title>
        <authorList>
            <person name="Zhu Z."/>
            <person name="Guo T."/>
            <person name="Zheng H."/>
            <person name="Song T."/>
            <person name="Ouyang P."/>
            <person name="Xie J."/>
        </authorList>
    </citation>
    <scope>NUCLEOTIDE SEQUENCE [LARGE SCALE GENOMIC DNA]</scope>
    <source>
        <strain evidence="17 18">ATCC 25775</strain>
    </source>
</reference>
<dbReference type="RefSeq" id="WP_029160256.1">
    <property type="nucleotide sequence ID" value="NZ_CP009933.1"/>
</dbReference>
<keyword evidence="15" id="KW-1133">Transmembrane helix</keyword>
<evidence type="ECO:0000256" key="3">
    <source>
        <dbReference type="ARBA" id="ARBA00006782"/>
    </source>
</evidence>
<dbReference type="PANTHER" id="PTHR22913">
    <property type="entry name" value="HYALURONAN SYNTHASE"/>
    <property type="match status" value="1"/>
</dbReference>
<comment type="pathway">
    <text evidence="2">Glycan biosynthesis; hyaluronan biosynthesis.</text>
</comment>
<dbReference type="Gene3D" id="3.90.550.10">
    <property type="entry name" value="Spore Coat Polysaccharide Biosynthesis Protein SpsA, Chain A"/>
    <property type="match status" value="1"/>
</dbReference>
<keyword evidence="7 17" id="KW-0808">Transferase</keyword>
<evidence type="ECO:0000256" key="11">
    <source>
        <dbReference type="ARBA" id="ARBA00042148"/>
    </source>
</evidence>
<evidence type="ECO:0000313" key="18">
    <source>
        <dbReference type="Proteomes" id="UP000033115"/>
    </source>
</evidence>
<feature type="domain" description="Glycosyltransferase 2-like" evidence="16">
    <location>
        <begin position="244"/>
        <end position="419"/>
    </location>
</feature>
<protein>
    <recommendedName>
        <fullName evidence="10">Hyaluronan synthase</fullName>
        <ecNumber evidence="4">2.4.1.212</ecNumber>
    </recommendedName>
    <alternativeName>
        <fullName evidence="12">Hyaluronate synthase</fullName>
    </alternativeName>
    <alternativeName>
        <fullName evidence="11">Hyaluronic acid synthase</fullName>
    </alternativeName>
</protein>
<evidence type="ECO:0000256" key="10">
    <source>
        <dbReference type="ARBA" id="ARBA00040508"/>
    </source>
</evidence>
<dbReference type="AlphaFoldDB" id="A0A0E3JZ44"/>
<feature type="transmembrane region" description="Helical" evidence="15">
    <location>
        <begin position="176"/>
        <end position="197"/>
    </location>
</feature>
<dbReference type="Pfam" id="PF00535">
    <property type="entry name" value="Glycos_transf_2"/>
    <property type="match status" value="1"/>
</dbReference>
<dbReference type="EMBL" id="CP009933">
    <property type="protein sequence ID" value="AKA69493.1"/>
    <property type="molecule type" value="Genomic_DNA"/>
</dbReference>
<dbReference type="STRING" id="1548.CSCA_2368"/>
<dbReference type="GO" id="GO:0050501">
    <property type="term" value="F:hyaluronan synthase activity"/>
    <property type="evidence" value="ECO:0007669"/>
    <property type="project" value="UniProtKB-EC"/>
</dbReference>
<dbReference type="InterPro" id="IPR001173">
    <property type="entry name" value="Glyco_trans_2-like"/>
</dbReference>
<evidence type="ECO:0000256" key="4">
    <source>
        <dbReference type="ARBA" id="ARBA00012207"/>
    </source>
</evidence>
<evidence type="ECO:0000256" key="1">
    <source>
        <dbReference type="ARBA" id="ARBA00004236"/>
    </source>
</evidence>
<sequence length="625" mass="72513">MLTQKKLIKNENEEVDILLNPRKDRRLLANIPDKEAIRTTVDRRGKKVIEDYSDDPNVSIKSKKAGIRYIMKTDVKVRCEKNKSISSFKIKSIDVSTTGILLELNDKEQLNIISEADNIKLRFKVLPGSMPEGYEMNVNIHGKKVRDSITANGKIVCGIEFLENLAQYSDRKKDRYVLVSSSLLLLFISIFIILMRAESIVYFEFNKWIYLYSIIAAVFLLSRYLFGILYKPISMDIDYTPGVTIIIPCFNEEEWIENTILSCINQDYPIDKLEVIVVDDCSNDKSVKKIKNTLNKLKNEAGRFDTKNRVKYFVQEKNMGKRDALCRGVLNAKHDLVVFVDSDSFLDPFAIRNLVQPFKDPKMGGVSGRTDVANTFTNTLTKMQSVRYYIAFRIMKAAEAYFDAVTCLSGPLSCYRKQIVIDNMDNWLDQRFLGQKATFGDDRAMTNFVLNGYRTSYQDTAICSTIVPNRYKVFLKQQMRWKRSWLRESIIAGKFMWKKEPFMSAFFYMGVFVPIAAPVIVIYNLIYVPITHKIFPTTFLVGLLMMSLMMSFAQMFFRKSTTWIFGMIFCIYYEAVLLWQMPIAWVTFWKSTWGTRMTPSDIEAERKKKKSFNILRKKGENAVER</sequence>
<evidence type="ECO:0000256" key="8">
    <source>
        <dbReference type="ARBA" id="ARBA00023136"/>
    </source>
</evidence>
<evidence type="ECO:0000256" key="5">
    <source>
        <dbReference type="ARBA" id="ARBA00022475"/>
    </source>
</evidence>
<dbReference type="EC" id="2.4.1.212" evidence="4"/>
<feature type="transmembrane region" description="Helical" evidence="15">
    <location>
        <begin position="534"/>
        <end position="557"/>
    </location>
</feature>
<dbReference type="GO" id="GO:0030213">
    <property type="term" value="P:hyaluronan biosynthetic process"/>
    <property type="evidence" value="ECO:0007669"/>
    <property type="project" value="TreeGrafter"/>
</dbReference>
<evidence type="ECO:0000259" key="16">
    <source>
        <dbReference type="Pfam" id="PF00535"/>
    </source>
</evidence>
<comment type="catalytic activity">
    <reaction evidence="13">
        <text>[hyaluronan](n) + UDP-N-acetyl-alpha-D-glucosamine = N-acetyl-beta-D-glucosaminyl-(1-&gt;4)-[hyaluronan](n) + UDP + H(+)</text>
        <dbReference type="Rhea" id="RHEA:20465"/>
        <dbReference type="Rhea" id="RHEA-COMP:12583"/>
        <dbReference type="Rhea" id="RHEA-COMP:12585"/>
        <dbReference type="ChEBI" id="CHEBI:15378"/>
        <dbReference type="ChEBI" id="CHEBI:57705"/>
        <dbReference type="ChEBI" id="CHEBI:58223"/>
        <dbReference type="ChEBI" id="CHEBI:132153"/>
        <dbReference type="ChEBI" id="CHEBI:132154"/>
        <dbReference type="EC" id="2.4.1.212"/>
    </reaction>
</comment>
<evidence type="ECO:0000256" key="12">
    <source>
        <dbReference type="ARBA" id="ARBA00043237"/>
    </source>
</evidence>
<comment type="similarity">
    <text evidence="3">Belongs to the NodC/HAS family.</text>
</comment>
<name>A0A0E3JZ44_CLOSL</name>
<feature type="transmembrane region" description="Helical" evidence="15">
    <location>
        <begin position="564"/>
        <end position="588"/>
    </location>
</feature>
<proteinExistence type="inferred from homology"/>
<keyword evidence="6" id="KW-0328">Glycosyltransferase</keyword>
<keyword evidence="5" id="KW-1003">Cell membrane</keyword>
<dbReference type="CDD" id="cd06423">
    <property type="entry name" value="CESA_like"/>
    <property type="match status" value="1"/>
</dbReference>
<dbReference type="SUPFAM" id="SSF53448">
    <property type="entry name" value="Nucleotide-diphospho-sugar transferases"/>
    <property type="match status" value="1"/>
</dbReference>
<comment type="function">
    <text evidence="9">Glycosaminoglycan synthesis. The hyaluronic acid capsule is involved in the pathogenicity of group A Streptococci; it may be the major virulence determinant.</text>
</comment>
<organism evidence="17 18">
    <name type="scientific">Clostridium scatologenes</name>
    <dbReference type="NCBI Taxonomy" id="1548"/>
    <lineage>
        <taxon>Bacteria</taxon>
        <taxon>Bacillati</taxon>
        <taxon>Bacillota</taxon>
        <taxon>Clostridia</taxon>
        <taxon>Eubacteriales</taxon>
        <taxon>Clostridiaceae</taxon>
        <taxon>Clostridium</taxon>
    </lineage>
</organism>
<dbReference type="GO" id="GO:0005886">
    <property type="term" value="C:plasma membrane"/>
    <property type="evidence" value="ECO:0007669"/>
    <property type="project" value="UniProtKB-SubCell"/>
</dbReference>
<dbReference type="InterPro" id="IPR029044">
    <property type="entry name" value="Nucleotide-diphossugar_trans"/>
</dbReference>
<evidence type="ECO:0000256" key="2">
    <source>
        <dbReference type="ARBA" id="ARBA00004698"/>
    </source>
</evidence>
<feature type="transmembrane region" description="Helical" evidence="15">
    <location>
        <begin position="209"/>
        <end position="226"/>
    </location>
</feature>
<dbReference type="Proteomes" id="UP000033115">
    <property type="component" value="Chromosome"/>
</dbReference>
<gene>
    <name evidence="17" type="ORF">CSCA_2368</name>
</gene>
<evidence type="ECO:0000256" key="15">
    <source>
        <dbReference type="SAM" id="Phobius"/>
    </source>
</evidence>
<dbReference type="PANTHER" id="PTHR22913:SF12">
    <property type="entry name" value="MANNURONAN SYNTHASE"/>
    <property type="match status" value="1"/>
</dbReference>
<keyword evidence="18" id="KW-1185">Reference proteome</keyword>
<evidence type="ECO:0000313" key="17">
    <source>
        <dbReference type="EMBL" id="AKA69493.1"/>
    </source>
</evidence>
<comment type="subcellular location">
    <subcellularLocation>
        <location evidence="1">Cell membrane</location>
    </subcellularLocation>
</comment>
<comment type="catalytic activity">
    <reaction evidence="14">
        <text>N-acetyl-beta-D-glucosaminyl-(1-&gt;4)-[hyaluronan](n) + UDP-alpha-D-glucuronate = [hyaluronan](n+1) + UDP + H(+)</text>
        <dbReference type="Rhea" id="RHEA:12528"/>
        <dbReference type="Rhea" id="RHEA-COMP:12585"/>
        <dbReference type="Rhea" id="RHEA-COMP:12587"/>
        <dbReference type="ChEBI" id="CHEBI:15378"/>
        <dbReference type="ChEBI" id="CHEBI:58052"/>
        <dbReference type="ChEBI" id="CHEBI:58223"/>
        <dbReference type="ChEBI" id="CHEBI:132153"/>
        <dbReference type="ChEBI" id="CHEBI:132154"/>
        <dbReference type="EC" id="2.4.1.212"/>
    </reaction>
</comment>
<keyword evidence="8 15" id="KW-0472">Membrane</keyword>
<dbReference type="KEGG" id="csq:CSCA_2368"/>
<dbReference type="GO" id="GO:0085029">
    <property type="term" value="P:extracellular matrix assembly"/>
    <property type="evidence" value="ECO:0007669"/>
    <property type="project" value="TreeGrafter"/>
</dbReference>
<feature type="transmembrane region" description="Helical" evidence="15">
    <location>
        <begin position="505"/>
        <end position="528"/>
    </location>
</feature>
<evidence type="ECO:0000256" key="7">
    <source>
        <dbReference type="ARBA" id="ARBA00022679"/>
    </source>
</evidence>
<dbReference type="HOGENOM" id="CLU_029695_4_2_9"/>
<evidence type="ECO:0000256" key="6">
    <source>
        <dbReference type="ARBA" id="ARBA00022676"/>
    </source>
</evidence>
<keyword evidence="15" id="KW-0812">Transmembrane</keyword>
<evidence type="ECO:0000256" key="9">
    <source>
        <dbReference type="ARBA" id="ARBA00037408"/>
    </source>
</evidence>
<evidence type="ECO:0000256" key="14">
    <source>
        <dbReference type="ARBA" id="ARBA00048168"/>
    </source>
</evidence>